<organism evidence="10 11">
    <name type="scientific">Imperialibacter roseus</name>
    <dbReference type="NCBI Taxonomy" id="1324217"/>
    <lineage>
        <taxon>Bacteria</taxon>
        <taxon>Pseudomonadati</taxon>
        <taxon>Bacteroidota</taxon>
        <taxon>Cytophagia</taxon>
        <taxon>Cytophagales</taxon>
        <taxon>Flammeovirgaceae</taxon>
        <taxon>Imperialibacter</taxon>
    </lineage>
</organism>
<feature type="region of interest" description="Disordered" evidence="7">
    <location>
        <begin position="406"/>
        <end position="429"/>
    </location>
</feature>
<dbReference type="InterPro" id="IPR029010">
    <property type="entry name" value="ThuA-like"/>
</dbReference>
<proteinExistence type="predicted"/>
<dbReference type="Gene3D" id="2.60.40.10">
    <property type="entry name" value="Immunoglobulins"/>
    <property type="match status" value="1"/>
</dbReference>
<dbReference type="Proteomes" id="UP001302349">
    <property type="component" value="Chromosome"/>
</dbReference>
<dbReference type="InterPro" id="IPR035986">
    <property type="entry name" value="PKD_dom_sf"/>
</dbReference>
<dbReference type="InterPro" id="IPR012938">
    <property type="entry name" value="Glc/Sorbosone_DH"/>
</dbReference>
<keyword evidence="1" id="KW-0813">Transport</keyword>
<evidence type="ECO:0000256" key="6">
    <source>
        <dbReference type="PROSITE-ProRule" id="PRU00433"/>
    </source>
</evidence>
<evidence type="ECO:0000256" key="3">
    <source>
        <dbReference type="ARBA" id="ARBA00022723"/>
    </source>
</evidence>
<accession>A0ABZ0IVC8</accession>
<feature type="domain" description="PKD" evidence="8">
    <location>
        <begin position="724"/>
        <end position="774"/>
    </location>
</feature>
<evidence type="ECO:0000256" key="7">
    <source>
        <dbReference type="SAM" id="MobiDB-lite"/>
    </source>
</evidence>
<protein>
    <submittedName>
        <fullName evidence="10">ThuA domain-containing protein</fullName>
    </submittedName>
</protein>
<evidence type="ECO:0000256" key="1">
    <source>
        <dbReference type="ARBA" id="ARBA00022448"/>
    </source>
</evidence>
<dbReference type="SUPFAM" id="SSF52317">
    <property type="entry name" value="Class I glutamine amidotransferase-like"/>
    <property type="match status" value="1"/>
</dbReference>
<dbReference type="InterPro" id="IPR011041">
    <property type="entry name" value="Quinoprot_gluc/sorb_DH_b-prop"/>
</dbReference>
<evidence type="ECO:0000259" key="9">
    <source>
        <dbReference type="PROSITE" id="PS51007"/>
    </source>
</evidence>
<dbReference type="Pfam" id="PF07995">
    <property type="entry name" value="GSDH"/>
    <property type="match status" value="1"/>
</dbReference>
<sequence>MKKRYIILLTLAVLVTAAYFYFTRDTRDIKVLVFSKTAEFRHESIPAGKTAILELAKQHGFSVDTTENSDDFNEANLQNYNVIVFLHTTGDVLNDAQQLEMNRWIQAGGGFVGVHAAADTEYDWPWYGELVGAYFNGHPSDPNVRDATVRVVDKTHFSTQHLPESWPRTDEWYNYKEIKADINVLLNLDELSYEGGTNGENHPITWYRDFDGGRSWYTGLGHTNEAWKDQDFLTMLWGGIQYAAGPGTPVDYNNSRVAPEENRFQKNVLAFNLNEPMELDIFPNEDILFIERKGAIKLFKKGADSVKLVTTFPVHSELEDGLLGFAIDPDYASNHWIYLFYSPVGDEPKQHLSRFTFEGDSLLYASEKVLLTVPTQRQECCHSAGSVEFGPDRLLYVSLGDNTSPRATGYGPIDEGEGRSPWDAQKSSANTNDLRGKILRIKPEDDGTYSIPEGNLFTDPTKGRPEIYVMGLRNPFRISIDPKNGYLYWGDVGPDAAKDSAGFGSRGYDELNQAKKAGNFGWPYFIGNNFPYNHYDYTNNKTGPLFDPKKPVNTSPNNTGAKDLPPANPPLYYYPYAESTEYPLVGEGGRNAMAGPVFYKDRYPESDQRLPEYYDKKLFTYDWMRGWVMAVTLDDNGDFVRMERFLPNMLFNNMVDLVISPTGDFYALEYGTNWFTQNMDARLIHITYSSGNRVPLAVIEANKMIGKTPFAVQFSGEASKDFDGDALSYAWVFGDGGSSTEKNPVYEYKTPGEYNVSLTVTDPSGEVSTAEATVLAGNDLPEVNLVFKGNQSFYWSNSTFDYEVTVQDSEDGSINQGINPSAVTFTADYLARGYDVTEIMQGHQANMEASAFLVGKALMETSDCKACHSLTEKSVGPTFTAIADKYAGNEGAVKALAEKVIKGGAGVWGDLMMSPHPQLSTADTEKMIAYILSLSGKPAKGGLPYKGSYALNKHKPAEKEGTYIFTASYTDRGANGMKPLTATKVLSLSYPIINGDKFSSKKNVMTFNVTAGMMPGIENDMTMTLPSDDGVLQYNNIDLTGVGKLKLNLVVAPTYFSGGSMNVMIDGVDGQKIGAGTFETGLTDLGFKEMVVDIDPVDGPHTLVFTFKCADATKIFAGLASIEFIKK</sequence>
<dbReference type="Gene3D" id="1.10.760.10">
    <property type="entry name" value="Cytochrome c-like domain"/>
    <property type="match status" value="1"/>
</dbReference>
<gene>
    <name evidence="10" type="ORF">RT717_06740</name>
</gene>
<dbReference type="Pfam" id="PF00034">
    <property type="entry name" value="Cytochrom_C"/>
    <property type="match status" value="1"/>
</dbReference>
<dbReference type="InterPro" id="IPR011042">
    <property type="entry name" value="6-blade_b-propeller_TolB-like"/>
</dbReference>
<evidence type="ECO:0000313" key="10">
    <source>
        <dbReference type="EMBL" id="WOK08333.1"/>
    </source>
</evidence>
<keyword evidence="5 6" id="KW-0408">Iron</keyword>
<keyword evidence="2 6" id="KW-0349">Heme</keyword>
<dbReference type="SUPFAM" id="SSF46626">
    <property type="entry name" value="Cytochrome c"/>
    <property type="match status" value="1"/>
</dbReference>
<feature type="domain" description="Cytochrome c" evidence="9">
    <location>
        <begin position="850"/>
        <end position="935"/>
    </location>
</feature>
<dbReference type="CDD" id="cd00146">
    <property type="entry name" value="PKD"/>
    <property type="match status" value="1"/>
</dbReference>
<name>A0ABZ0IVC8_9BACT</name>
<keyword evidence="11" id="KW-1185">Reference proteome</keyword>
<dbReference type="Gene3D" id="3.40.50.880">
    <property type="match status" value="1"/>
</dbReference>
<dbReference type="PANTHER" id="PTHR40469:SF2">
    <property type="entry name" value="GALACTOSE-BINDING DOMAIN-LIKE SUPERFAMILY PROTEIN"/>
    <property type="match status" value="1"/>
</dbReference>
<dbReference type="Gene3D" id="2.60.120.260">
    <property type="entry name" value="Galactose-binding domain-like"/>
    <property type="match status" value="1"/>
</dbReference>
<dbReference type="PANTHER" id="PTHR40469">
    <property type="entry name" value="SECRETED GLYCOSYL HYDROLASE"/>
    <property type="match status" value="1"/>
</dbReference>
<evidence type="ECO:0000256" key="2">
    <source>
        <dbReference type="ARBA" id="ARBA00022617"/>
    </source>
</evidence>
<evidence type="ECO:0000313" key="11">
    <source>
        <dbReference type="Proteomes" id="UP001302349"/>
    </source>
</evidence>
<dbReference type="Pfam" id="PF18911">
    <property type="entry name" value="PKD_4"/>
    <property type="match status" value="1"/>
</dbReference>
<dbReference type="RefSeq" id="WP_317490975.1">
    <property type="nucleotide sequence ID" value="NZ_CP136051.1"/>
</dbReference>
<dbReference type="InterPro" id="IPR002324">
    <property type="entry name" value="Cyt_c_ID"/>
</dbReference>
<dbReference type="InterPro" id="IPR013783">
    <property type="entry name" value="Ig-like_fold"/>
</dbReference>
<dbReference type="PROSITE" id="PS50093">
    <property type="entry name" value="PKD"/>
    <property type="match status" value="1"/>
</dbReference>
<dbReference type="InterPro" id="IPR000601">
    <property type="entry name" value="PKD_dom"/>
</dbReference>
<dbReference type="InterPro" id="IPR022409">
    <property type="entry name" value="PKD/Chitinase_dom"/>
</dbReference>
<dbReference type="PROSITE" id="PS51007">
    <property type="entry name" value="CYTC"/>
    <property type="match status" value="1"/>
</dbReference>
<dbReference type="InterPro" id="IPR036909">
    <property type="entry name" value="Cyt_c-like_dom_sf"/>
</dbReference>
<evidence type="ECO:0000259" key="8">
    <source>
        <dbReference type="PROSITE" id="PS50093"/>
    </source>
</evidence>
<reference evidence="10 11" key="1">
    <citation type="journal article" date="2023" name="Microbiol. Resour. Announc.">
        <title>Complete Genome Sequence of Imperialibacter roseus strain P4T.</title>
        <authorList>
            <person name="Tizabi D.R."/>
            <person name="Bachvaroff T."/>
            <person name="Hill R.T."/>
        </authorList>
    </citation>
    <scope>NUCLEOTIDE SEQUENCE [LARGE SCALE GENOMIC DNA]</scope>
    <source>
        <strain evidence="10 11">P4T</strain>
    </source>
</reference>
<dbReference type="EMBL" id="CP136051">
    <property type="protein sequence ID" value="WOK08333.1"/>
    <property type="molecule type" value="Genomic_DNA"/>
</dbReference>
<dbReference type="InterPro" id="IPR029062">
    <property type="entry name" value="Class_I_gatase-like"/>
</dbReference>
<dbReference type="Gene3D" id="2.120.10.30">
    <property type="entry name" value="TolB, C-terminal domain"/>
    <property type="match status" value="1"/>
</dbReference>
<evidence type="ECO:0000256" key="5">
    <source>
        <dbReference type="ARBA" id="ARBA00023004"/>
    </source>
</evidence>
<keyword evidence="3 6" id="KW-0479">Metal-binding</keyword>
<dbReference type="SMART" id="SM00089">
    <property type="entry name" value="PKD"/>
    <property type="match status" value="1"/>
</dbReference>
<evidence type="ECO:0000256" key="4">
    <source>
        <dbReference type="ARBA" id="ARBA00022982"/>
    </source>
</evidence>
<keyword evidence="4" id="KW-0249">Electron transport</keyword>
<dbReference type="SUPFAM" id="SSF50952">
    <property type="entry name" value="Soluble quinoprotein glucose dehydrogenase"/>
    <property type="match status" value="1"/>
</dbReference>
<dbReference type="SUPFAM" id="SSF49299">
    <property type="entry name" value="PKD domain"/>
    <property type="match status" value="1"/>
</dbReference>
<dbReference type="PRINTS" id="PR00606">
    <property type="entry name" value="CYTCHROMECID"/>
</dbReference>
<dbReference type="Pfam" id="PF06283">
    <property type="entry name" value="ThuA"/>
    <property type="match status" value="1"/>
</dbReference>
<dbReference type="InterPro" id="IPR009056">
    <property type="entry name" value="Cyt_c-like_dom"/>
</dbReference>